<keyword evidence="2" id="KW-1185">Reference proteome</keyword>
<gene>
    <name evidence="1" type="ORF">F5891DRAFT_1173949</name>
</gene>
<dbReference type="EMBL" id="JABBWK010000035">
    <property type="protein sequence ID" value="KAG1899067.1"/>
    <property type="molecule type" value="Genomic_DNA"/>
</dbReference>
<dbReference type="Proteomes" id="UP001195769">
    <property type="component" value="Unassembled WGS sequence"/>
</dbReference>
<protein>
    <submittedName>
        <fullName evidence="1">Uncharacterized protein</fullName>
    </submittedName>
</protein>
<evidence type="ECO:0000313" key="2">
    <source>
        <dbReference type="Proteomes" id="UP001195769"/>
    </source>
</evidence>
<dbReference type="GeneID" id="64659941"/>
<proteinExistence type="predicted"/>
<accession>A0AAD4HJR2</accession>
<dbReference type="RefSeq" id="XP_041224643.1">
    <property type="nucleotide sequence ID" value="XM_041365643.1"/>
</dbReference>
<dbReference type="AlphaFoldDB" id="A0AAD4HJR2"/>
<organism evidence="1 2">
    <name type="scientific">Suillus fuscotomentosus</name>
    <dbReference type="NCBI Taxonomy" id="1912939"/>
    <lineage>
        <taxon>Eukaryota</taxon>
        <taxon>Fungi</taxon>
        <taxon>Dikarya</taxon>
        <taxon>Basidiomycota</taxon>
        <taxon>Agaricomycotina</taxon>
        <taxon>Agaricomycetes</taxon>
        <taxon>Agaricomycetidae</taxon>
        <taxon>Boletales</taxon>
        <taxon>Suillineae</taxon>
        <taxon>Suillaceae</taxon>
        <taxon>Suillus</taxon>
    </lineage>
</organism>
<reference evidence="1" key="1">
    <citation type="journal article" date="2020" name="New Phytol.">
        <title>Comparative genomics reveals dynamic genome evolution in host specialist ectomycorrhizal fungi.</title>
        <authorList>
            <person name="Lofgren L.A."/>
            <person name="Nguyen N.H."/>
            <person name="Vilgalys R."/>
            <person name="Ruytinx J."/>
            <person name="Liao H.L."/>
            <person name="Branco S."/>
            <person name="Kuo A."/>
            <person name="LaButti K."/>
            <person name="Lipzen A."/>
            <person name="Andreopoulos W."/>
            <person name="Pangilinan J."/>
            <person name="Riley R."/>
            <person name="Hundley H."/>
            <person name="Na H."/>
            <person name="Barry K."/>
            <person name="Grigoriev I.V."/>
            <person name="Stajich J.E."/>
            <person name="Kennedy P.G."/>
        </authorList>
    </citation>
    <scope>NUCLEOTIDE SEQUENCE</scope>
    <source>
        <strain evidence="1">FC203</strain>
    </source>
</reference>
<comment type="caution">
    <text evidence="1">The sequence shown here is derived from an EMBL/GenBank/DDBJ whole genome shotgun (WGS) entry which is preliminary data.</text>
</comment>
<evidence type="ECO:0000313" key="1">
    <source>
        <dbReference type="EMBL" id="KAG1899067.1"/>
    </source>
</evidence>
<sequence>MVHVSSGYMFEVNFQLEHKHRGYWHYVQPVRPSGVVLGSIRSQWCSFATGREIVQKPAALSTPDHDPGIEVNHFADHDAYGDIPGTAIDGPPSHLTSPTCDSTTISVPRLVLAFNATSRNAVDLFRNGWIQGIQSHIFQTTCCFVCSRRRVMYFIAYIVTVEAL</sequence>
<name>A0AAD4HJR2_9AGAM</name>